<feature type="domain" description="Carbohydrate kinase PfkB" evidence="4">
    <location>
        <begin position="4"/>
        <end position="303"/>
    </location>
</feature>
<dbReference type="PANTHER" id="PTHR42909">
    <property type="entry name" value="ZGC:136858"/>
    <property type="match status" value="1"/>
</dbReference>
<dbReference type="EMBL" id="PDPS01000023">
    <property type="protein sequence ID" value="PID58289.1"/>
    <property type="molecule type" value="Genomic_DNA"/>
</dbReference>
<dbReference type="PANTHER" id="PTHR42909:SF1">
    <property type="entry name" value="CARBOHYDRATE KINASE PFKB DOMAIN-CONTAINING PROTEIN"/>
    <property type="match status" value="1"/>
</dbReference>
<protein>
    <submittedName>
        <fullName evidence="5">Ribokinase</fullName>
    </submittedName>
</protein>
<dbReference type="InterPro" id="IPR029056">
    <property type="entry name" value="Ribokinase-like"/>
</dbReference>
<evidence type="ECO:0000256" key="2">
    <source>
        <dbReference type="ARBA" id="ARBA00022723"/>
    </source>
</evidence>
<dbReference type="Gene3D" id="3.40.1190.20">
    <property type="match status" value="1"/>
</dbReference>
<proteinExistence type="predicted"/>
<dbReference type="GO" id="GO:0005737">
    <property type="term" value="C:cytoplasm"/>
    <property type="evidence" value="ECO:0007669"/>
    <property type="project" value="TreeGrafter"/>
</dbReference>
<dbReference type="CDD" id="cd01941">
    <property type="entry name" value="YeiC_kinase_like"/>
    <property type="match status" value="1"/>
</dbReference>
<dbReference type="InterPro" id="IPR011611">
    <property type="entry name" value="PfkB_dom"/>
</dbReference>
<reference evidence="5 6" key="1">
    <citation type="submission" date="2017-10" db="EMBL/GenBank/DDBJ databases">
        <title>Novel microbial diversity and functional potential in the marine mammal oral microbiome.</title>
        <authorList>
            <person name="Dudek N.K."/>
            <person name="Sun C.L."/>
            <person name="Burstein D."/>
            <person name="Kantor R.S."/>
            <person name="Aliaga Goltsman D.S."/>
            <person name="Bik E.M."/>
            <person name="Thomas B.C."/>
            <person name="Banfield J.F."/>
            <person name="Relman D.A."/>
        </authorList>
    </citation>
    <scope>NUCLEOTIDE SEQUENCE [LARGE SCALE GENOMIC DNA]</scope>
    <source>
        <strain evidence="5">DOLZORAL124_49_17</strain>
    </source>
</reference>
<evidence type="ECO:0000313" key="5">
    <source>
        <dbReference type="EMBL" id="PID58289.1"/>
    </source>
</evidence>
<dbReference type="Pfam" id="PF00294">
    <property type="entry name" value="PfkB"/>
    <property type="match status" value="1"/>
</dbReference>
<name>A0A2G6E859_9BACT</name>
<evidence type="ECO:0000313" key="6">
    <source>
        <dbReference type="Proteomes" id="UP000229740"/>
    </source>
</evidence>
<evidence type="ECO:0000256" key="1">
    <source>
        <dbReference type="ARBA" id="ARBA00022679"/>
    </source>
</evidence>
<dbReference type="AlphaFoldDB" id="A0A2G6E859"/>
<evidence type="ECO:0000256" key="3">
    <source>
        <dbReference type="ARBA" id="ARBA00022777"/>
    </source>
</evidence>
<dbReference type="GO" id="GO:0046872">
    <property type="term" value="F:metal ion binding"/>
    <property type="evidence" value="ECO:0007669"/>
    <property type="project" value="UniProtKB-KW"/>
</dbReference>
<dbReference type="GO" id="GO:0016798">
    <property type="term" value="F:hydrolase activity, acting on glycosyl bonds"/>
    <property type="evidence" value="ECO:0007669"/>
    <property type="project" value="TreeGrafter"/>
</dbReference>
<gene>
    <name evidence="5" type="ORF">CSB45_04270</name>
</gene>
<comment type="caution">
    <text evidence="5">The sequence shown here is derived from an EMBL/GenBank/DDBJ whole genome shotgun (WGS) entry which is preliminary data.</text>
</comment>
<dbReference type="GO" id="GO:0016301">
    <property type="term" value="F:kinase activity"/>
    <property type="evidence" value="ECO:0007669"/>
    <property type="project" value="UniProtKB-KW"/>
</dbReference>
<dbReference type="InterPro" id="IPR002173">
    <property type="entry name" value="Carboh/pur_kinase_PfkB_CS"/>
</dbReference>
<organism evidence="5 6">
    <name type="scientific">candidate division KSB3 bacterium</name>
    <dbReference type="NCBI Taxonomy" id="2044937"/>
    <lineage>
        <taxon>Bacteria</taxon>
        <taxon>candidate division KSB3</taxon>
    </lineage>
</organism>
<accession>A0A2G6E859</accession>
<dbReference type="PROSITE" id="PS00584">
    <property type="entry name" value="PFKB_KINASES_2"/>
    <property type="match status" value="1"/>
</dbReference>
<dbReference type="GO" id="GO:0004730">
    <property type="term" value="F:pseudouridylate synthase activity"/>
    <property type="evidence" value="ECO:0007669"/>
    <property type="project" value="TreeGrafter"/>
</dbReference>
<evidence type="ECO:0000259" key="4">
    <source>
        <dbReference type="Pfam" id="PF00294"/>
    </source>
</evidence>
<sequence length="338" mass="36617">MEAYVTVVGASNLDISGSALRSLIPETSNPGQVSRSAGGVGRNIAHNLALLDVPVYLLSAVGDDAAGRELSEQTRRAGVRLEHLRIVPGECSGTYLSVLDDKRDLAVAVSDMDITQKIDPEYLTQYEDLFKQSCFVVLETNLPLESLRYAAGLCRIHRIPYLIEPVSVEKSQKLLDMAGPLDTISPNLPELIAVAQKMGKDVTLETFAATEEELEALVQSVRGKFNRMLVTLGPKGVYAFQKDRGQGRLFPALAARTRNVNGAGDAFVAGFVCGCFHKFSAESSVSFGLAAACLTLQSEQSVNNDVSFKRCQALASCFDSENCSSPEIILRFCGRDER</sequence>
<keyword evidence="3 5" id="KW-0418">Kinase</keyword>
<dbReference type="Proteomes" id="UP000229740">
    <property type="component" value="Unassembled WGS sequence"/>
</dbReference>
<keyword evidence="1" id="KW-0808">Transferase</keyword>
<dbReference type="SUPFAM" id="SSF53613">
    <property type="entry name" value="Ribokinase-like"/>
    <property type="match status" value="1"/>
</dbReference>
<keyword evidence="2" id="KW-0479">Metal-binding</keyword>